<proteinExistence type="predicted"/>
<gene>
    <name evidence="1" type="ORF">Ddye_029385</name>
</gene>
<dbReference type="InterPro" id="IPR052343">
    <property type="entry name" value="Retrotransposon-Effector_Assoc"/>
</dbReference>
<dbReference type="AlphaFoldDB" id="A0AAD9WLS0"/>
<evidence type="ECO:0000313" key="1">
    <source>
        <dbReference type="EMBL" id="KAK2634593.1"/>
    </source>
</evidence>
<protein>
    <recommendedName>
        <fullName evidence="3">Reverse transcriptase domain-containing protein</fullName>
    </recommendedName>
</protein>
<dbReference type="EMBL" id="JANJYI010000009">
    <property type="protein sequence ID" value="KAK2634593.1"/>
    <property type="molecule type" value="Genomic_DNA"/>
</dbReference>
<evidence type="ECO:0008006" key="3">
    <source>
        <dbReference type="Google" id="ProtNLM"/>
    </source>
</evidence>
<sequence>MSKVRRNSNLIDDISINGILCYGSLQVRNGVFSFFKDHFKNAGWNIPRMSDITLPQILAIQRDEPEIPFFKDEVWSALYGCDGNKAPGPDGINLNFVKTNWSIIKYDFMNFMQDFYNDGSVVKDLNKTFIALIPKILSPDSIKDFRPILLRTSDLLV</sequence>
<dbReference type="PANTHER" id="PTHR46890:SF1">
    <property type="entry name" value="REVERSE TRANSCRIPTASE DOMAIN-CONTAINING PROTEIN"/>
    <property type="match status" value="1"/>
</dbReference>
<organism evidence="1 2">
    <name type="scientific">Dipteronia dyeriana</name>
    <dbReference type="NCBI Taxonomy" id="168575"/>
    <lineage>
        <taxon>Eukaryota</taxon>
        <taxon>Viridiplantae</taxon>
        <taxon>Streptophyta</taxon>
        <taxon>Embryophyta</taxon>
        <taxon>Tracheophyta</taxon>
        <taxon>Spermatophyta</taxon>
        <taxon>Magnoliopsida</taxon>
        <taxon>eudicotyledons</taxon>
        <taxon>Gunneridae</taxon>
        <taxon>Pentapetalae</taxon>
        <taxon>rosids</taxon>
        <taxon>malvids</taxon>
        <taxon>Sapindales</taxon>
        <taxon>Sapindaceae</taxon>
        <taxon>Hippocastanoideae</taxon>
        <taxon>Acereae</taxon>
        <taxon>Dipteronia</taxon>
    </lineage>
</organism>
<evidence type="ECO:0000313" key="2">
    <source>
        <dbReference type="Proteomes" id="UP001280121"/>
    </source>
</evidence>
<reference evidence="1" key="1">
    <citation type="journal article" date="2023" name="Plant J.">
        <title>Genome sequences and population genomics provide insights into the demographic history, inbreeding, and mutation load of two 'living fossil' tree species of Dipteronia.</title>
        <authorList>
            <person name="Feng Y."/>
            <person name="Comes H.P."/>
            <person name="Chen J."/>
            <person name="Zhu S."/>
            <person name="Lu R."/>
            <person name="Zhang X."/>
            <person name="Li P."/>
            <person name="Qiu J."/>
            <person name="Olsen K.M."/>
            <person name="Qiu Y."/>
        </authorList>
    </citation>
    <scope>NUCLEOTIDE SEQUENCE</scope>
    <source>
        <strain evidence="1">KIB01</strain>
    </source>
</reference>
<dbReference type="PANTHER" id="PTHR46890">
    <property type="entry name" value="NON-LTR RETROLELEMENT REVERSE TRANSCRIPTASE-LIKE PROTEIN-RELATED"/>
    <property type="match status" value="1"/>
</dbReference>
<accession>A0AAD9WLS0</accession>
<name>A0AAD9WLS0_9ROSI</name>
<dbReference type="Proteomes" id="UP001280121">
    <property type="component" value="Unassembled WGS sequence"/>
</dbReference>
<keyword evidence="2" id="KW-1185">Reference proteome</keyword>
<comment type="caution">
    <text evidence="1">The sequence shown here is derived from an EMBL/GenBank/DDBJ whole genome shotgun (WGS) entry which is preliminary data.</text>
</comment>